<gene>
    <name evidence="2" type="ORF">IR213_06360</name>
</gene>
<dbReference type="GO" id="GO:0004029">
    <property type="term" value="F:aldehyde dehydrogenase (NAD+) activity"/>
    <property type="evidence" value="ECO:0007669"/>
    <property type="project" value="TreeGrafter"/>
</dbReference>
<proteinExistence type="predicted"/>
<dbReference type="Proteomes" id="UP000646211">
    <property type="component" value="Unassembled WGS sequence"/>
</dbReference>
<comment type="caution">
    <text evidence="2">The sequence shown here is derived from an EMBL/GenBank/DDBJ whole genome shotgun (WGS) entry which is preliminary data.</text>
</comment>
<name>A0A930XVE1_9FLAO</name>
<evidence type="ECO:0000313" key="2">
    <source>
        <dbReference type="EMBL" id="MBF2708211.1"/>
    </source>
</evidence>
<dbReference type="Pfam" id="PF01370">
    <property type="entry name" value="Epimerase"/>
    <property type="match status" value="1"/>
</dbReference>
<feature type="domain" description="NAD-dependent epimerase/dehydratase" evidence="1">
    <location>
        <begin position="3"/>
        <end position="211"/>
    </location>
</feature>
<protein>
    <submittedName>
        <fullName evidence="2">NAD-dependent epimerase/dehydratase family protein</fullName>
    </submittedName>
</protein>
<evidence type="ECO:0000259" key="1">
    <source>
        <dbReference type="Pfam" id="PF01370"/>
    </source>
</evidence>
<dbReference type="InterPro" id="IPR036291">
    <property type="entry name" value="NAD(P)-bd_dom_sf"/>
</dbReference>
<dbReference type="AlphaFoldDB" id="A0A930XVE1"/>
<dbReference type="GO" id="GO:0005737">
    <property type="term" value="C:cytoplasm"/>
    <property type="evidence" value="ECO:0007669"/>
    <property type="project" value="TreeGrafter"/>
</dbReference>
<keyword evidence="3" id="KW-1185">Reference proteome</keyword>
<organism evidence="2 3">
    <name type="scientific">Flavobacterium soyangense</name>
    <dbReference type="NCBI Taxonomy" id="2023265"/>
    <lineage>
        <taxon>Bacteria</taxon>
        <taxon>Pseudomonadati</taxon>
        <taxon>Bacteroidota</taxon>
        <taxon>Flavobacteriia</taxon>
        <taxon>Flavobacteriales</taxon>
        <taxon>Flavobacteriaceae</taxon>
        <taxon>Flavobacterium</taxon>
    </lineage>
</organism>
<dbReference type="RefSeq" id="WP_194311469.1">
    <property type="nucleotide sequence ID" value="NZ_JADHEC010000010.1"/>
</dbReference>
<sequence>MEILLTGANGFLGKSIVKELASSYNLISLSRTSGDYKVSLEKEIPEFFQKFDLVIHSAGKAHSVPKTDIEKQSFFEVNVKGTENLLKGLENAGLPKQFVFISSVSVYGVISGNQINEEQPLMAIDPYGKSKILAEKLVQDWCAKNNIICTILRLPLVVGKNPPGNLGAMINGIRKGFYFNIAGGNAKKSMVLADDISRVLLKVAEVGGIYNLTDGYHPNFYEISLLISKQLGKGKVNNMPIWIAEIFAFFGDIIGSRFPINSDKLNKLNATLTFDDLKARRAFGWNPQAVLKEFKIN</sequence>
<dbReference type="Gene3D" id="3.40.50.720">
    <property type="entry name" value="NAD(P)-binding Rossmann-like Domain"/>
    <property type="match status" value="1"/>
</dbReference>
<reference evidence="2" key="1">
    <citation type="submission" date="2020-11" db="EMBL/GenBank/DDBJ databases">
        <title>Genome of Flavobacterium soyangense.</title>
        <authorList>
            <person name="Liu Q."/>
            <person name="Xin Y.-H."/>
        </authorList>
    </citation>
    <scope>NUCLEOTIDE SEQUENCE</scope>
    <source>
        <strain evidence="2">CGMCC 1.13493</strain>
    </source>
</reference>
<dbReference type="InterPro" id="IPR051783">
    <property type="entry name" value="NAD(P)-dependent_oxidoreduct"/>
</dbReference>
<accession>A0A930XVE1</accession>
<dbReference type="PANTHER" id="PTHR48079">
    <property type="entry name" value="PROTEIN YEEZ"/>
    <property type="match status" value="1"/>
</dbReference>
<dbReference type="SUPFAM" id="SSF51735">
    <property type="entry name" value="NAD(P)-binding Rossmann-fold domains"/>
    <property type="match status" value="1"/>
</dbReference>
<dbReference type="InterPro" id="IPR001509">
    <property type="entry name" value="Epimerase_deHydtase"/>
</dbReference>
<dbReference type="PANTHER" id="PTHR48079:SF6">
    <property type="entry name" value="NAD(P)-BINDING DOMAIN-CONTAINING PROTEIN-RELATED"/>
    <property type="match status" value="1"/>
</dbReference>
<dbReference type="EMBL" id="JADHEC010000010">
    <property type="protein sequence ID" value="MBF2708211.1"/>
    <property type="molecule type" value="Genomic_DNA"/>
</dbReference>
<evidence type="ECO:0000313" key="3">
    <source>
        <dbReference type="Proteomes" id="UP000646211"/>
    </source>
</evidence>